<evidence type="ECO:0000313" key="1">
    <source>
        <dbReference type="EMBL" id="CEG46997.1"/>
    </source>
</evidence>
<name>A0A0P1AY54_PLAHL</name>
<dbReference type="GeneID" id="36398718"/>
<dbReference type="AlphaFoldDB" id="A0A0P1AY54"/>
<organism evidence="1 2">
    <name type="scientific">Plasmopara halstedii</name>
    <name type="common">Downy mildew of sunflower</name>
    <dbReference type="NCBI Taxonomy" id="4781"/>
    <lineage>
        <taxon>Eukaryota</taxon>
        <taxon>Sar</taxon>
        <taxon>Stramenopiles</taxon>
        <taxon>Oomycota</taxon>
        <taxon>Peronosporomycetes</taxon>
        <taxon>Peronosporales</taxon>
        <taxon>Peronosporaceae</taxon>
        <taxon>Plasmopara</taxon>
    </lineage>
</organism>
<proteinExistence type="predicted"/>
<dbReference type="EMBL" id="CCYD01002371">
    <property type="protein sequence ID" value="CEG46997.1"/>
    <property type="molecule type" value="Genomic_DNA"/>
</dbReference>
<dbReference type="Proteomes" id="UP000054928">
    <property type="component" value="Unassembled WGS sequence"/>
</dbReference>
<keyword evidence="2" id="KW-1185">Reference proteome</keyword>
<sequence>MAFDNFLFDGEVIKKLVMRVFFFYSLFFLSVVKLSHELTLSVDANRLNDSGHFGTDLIARSTDVAANESAIDASLSDYDGENPNTSVDKINEERVFTSEQINRIKQALADASAMEDTLDKIGTVIQRATGSNSREASINVLNQLQNFQEVERERYMSGYIPVFVVTVLQNYDDFNGIENLERIVYVEENGNKILDPTITDLWLQILHEMYKDHPDVDKRWVLVREAYRHLSRYVDVSNLLQGREMNDFNAALRLHVCRVQQLDKRLELNEDFESSLFKLKIKGDRNVELDWLEYLQILASRDNEIYPSLLKYYQGKIQPLDKCEKHVNDLPDVPELAILKEEMIKLITAAKESGTSGTHN</sequence>
<dbReference type="RefSeq" id="XP_024583366.1">
    <property type="nucleotide sequence ID" value="XM_024717916.1"/>
</dbReference>
<protein>
    <submittedName>
        <fullName evidence="1">Uncharacterized protein</fullName>
    </submittedName>
</protein>
<accession>A0A0P1AY54</accession>
<reference evidence="2" key="1">
    <citation type="submission" date="2014-09" db="EMBL/GenBank/DDBJ databases">
        <authorList>
            <person name="Sharma Rahul"/>
            <person name="Thines Marco"/>
        </authorList>
    </citation>
    <scope>NUCLEOTIDE SEQUENCE [LARGE SCALE GENOMIC DNA]</scope>
</reference>
<evidence type="ECO:0000313" key="2">
    <source>
        <dbReference type="Proteomes" id="UP000054928"/>
    </source>
</evidence>